<dbReference type="SUPFAM" id="SSF54928">
    <property type="entry name" value="RNA-binding domain, RBD"/>
    <property type="match status" value="3"/>
</dbReference>
<feature type="region of interest" description="Disordered" evidence="5">
    <location>
        <begin position="391"/>
        <end position="433"/>
    </location>
</feature>
<dbReference type="GO" id="GO:0003723">
    <property type="term" value="F:RNA binding"/>
    <property type="evidence" value="ECO:0007669"/>
    <property type="project" value="UniProtKB-UniRule"/>
</dbReference>
<feature type="compositionally biased region" description="Polar residues" evidence="5">
    <location>
        <begin position="312"/>
        <end position="321"/>
    </location>
</feature>
<dbReference type="InterPro" id="IPR007201">
    <property type="entry name" value="Mei2-like_Rrm_C"/>
</dbReference>
<dbReference type="GO" id="GO:0051321">
    <property type="term" value="P:meiotic cell cycle"/>
    <property type="evidence" value="ECO:0007669"/>
    <property type="project" value="UniProtKB-KW"/>
</dbReference>
<evidence type="ECO:0000313" key="7">
    <source>
        <dbReference type="EMBL" id="KAA8533239.1"/>
    </source>
</evidence>
<keyword evidence="3" id="KW-0469">Meiosis</keyword>
<dbReference type="CDD" id="cd12530">
    <property type="entry name" value="RRM3_EAR1_like"/>
    <property type="match status" value="1"/>
</dbReference>
<feature type="region of interest" description="Disordered" evidence="5">
    <location>
        <begin position="74"/>
        <end position="107"/>
    </location>
</feature>
<dbReference type="InterPro" id="IPR000504">
    <property type="entry name" value="RRM_dom"/>
</dbReference>
<keyword evidence="2 4" id="KW-0694">RNA-binding</keyword>
<name>A0A5J5ASF4_9ASTE</name>
<dbReference type="Proteomes" id="UP000325577">
    <property type="component" value="Linkage Group LG19"/>
</dbReference>
<dbReference type="OrthoDB" id="417481at2759"/>
<accession>A0A5J5ASF4</accession>
<feature type="compositionally biased region" description="Pro residues" evidence="5">
    <location>
        <begin position="80"/>
        <end position="93"/>
    </location>
</feature>
<evidence type="ECO:0000256" key="1">
    <source>
        <dbReference type="ARBA" id="ARBA00022737"/>
    </source>
</evidence>
<keyword evidence="8" id="KW-1185">Reference proteome</keyword>
<evidence type="ECO:0000256" key="4">
    <source>
        <dbReference type="PROSITE-ProRule" id="PRU00176"/>
    </source>
</evidence>
<gene>
    <name evidence="7" type="ORF">F0562_033228</name>
</gene>
<dbReference type="SMART" id="SM00360">
    <property type="entry name" value="RRM"/>
    <property type="match status" value="2"/>
</dbReference>
<evidence type="ECO:0000256" key="5">
    <source>
        <dbReference type="SAM" id="MobiDB-lite"/>
    </source>
</evidence>
<dbReference type="Pfam" id="PF04059">
    <property type="entry name" value="RRM_2"/>
    <property type="match status" value="1"/>
</dbReference>
<dbReference type="PROSITE" id="PS50102">
    <property type="entry name" value="RRM"/>
    <property type="match status" value="2"/>
</dbReference>
<feature type="compositionally biased region" description="Polar residues" evidence="5">
    <location>
        <begin position="410"/>
        <end position="426"/>
    </location>
</feature>
<dbReference type="InterPro" id="IPR035979">
    <property type="entry name" value="RBD_domain_sf"/>
</dbReference>
<organism evidence="7 8">
    <name type="scientific">Nyssa sinensis</name>
    <dbReference type="NCBI Taxonomy" id="561372"/>
    <lineage>
        <taxon>Eukaryota</taxon>
        <taxon>Viridiplantae</taxon>
        <taxon>Streptophyta</taxon>
        <taxon>Embryophyta</taxon>
        <taxon>Tracheophyta</taxon>
        <taxon>Spermatophyta</taxon>
        <taxon>Magnoliopsida</taxon>
        <taxon>eudicotyledons</taxon>
        <taxon>Gunneridae</taxon>
        <taxon>Pentapetalae</taxon>
        <taxon>asterids</taxon>
        <taxon>Cornales</taxon>
        <taxon>Nyssaceae</taxon>
        <taxon>Nyssa</taxon>
    </lineage>
</organism>
<protein>
    <recommendedName>
        <fullName evidence="6">RRM domain-containing protein</fullName>
    </recommendedName>
</protein>
<dbReference type="FunFam" id="3.30.70.330:FF:001402">
    <property type="entry name" value="Terminal EAR1-like 1"/>
    <property type="match status" value="1"/>
</dbReference>
<dbReference type="FunFam" id="3.30.70.330:FF:000101">
    <property type="entry name" value="Protein MEI2-like 1"/>
    <property type="match status" value="1"/>
</dbReference>
<dbReference type="PANTHER" id="PTHR23189">
    <property type="entry name" value="RNA RECOGNITION MOTIF-CONTAINING"/>
    <property type="match status" value="1"/>
</dbReference>
<dbReference type="Gene3D" id="3.30.70.330">
    <property type="match status" value="2"/>
</dbReference>
<dbReference type="EMBL" id="CM018042">
    <property type="protein sequence ID" value="KAA8533239.1"/>
    <property type="molecule type" value="Genomic_DNA"/>
</dbReference>
<evidence type="ECO:0000313" key="8">
    <source>
        <dbReference type="Proteomes" id="UP000325577"/>
    </source>
</evidence>
<feature type="region of interest" description="Disordered" evidence="5">
    <location>
        <begin position="312"/>
        <end position="353"/>
    </location>
</feature>
<evidence type="ECO:0000256" key="3">
    <source>
        <dbReference type="ARBA" id="ARBA00023254"/>
    </source>
</evidence>
<feature type="compositionally biased region" description="Low complexity" evidence="5">
    <location>
        <begin position="94"/>
        <end position="106"/>
    </location>
</feature>
<sequence length="685" mass="76453">MGETGFVRFPGNLDPRAHEFRPRNPYNHNYFTFVQPQIYYPYLYPPYPSVELQVVPFSEGGGVGYHRFGSSPAYVSPDRTNPPLPPPLPPPSTTPSRTLLLSSVPTDVSESTVRRELEVFGDVRAVQMERMRDGIVTVHFYDLRHAQEALLEIREQHMQQQSRLRKHFDALLTKNSAYEVNNLVVPLPPPARGLIAGRAVWAQFMIPAMNGVPDGHNQGTLVIFNLDPDVSAGSLKEIFEAFGPVKELRETPLKRQQRFVEFYDVKDAAKALKEMNGKEIHGKHAVIEFSRPGGHSRRFSKATHNTINSFHSTANYSTKNSRCPPPPPPLPHKISGHHSPTSVPPRGSHTQNQFSTKKLGFSKGNVNGSGGVNGAVQTSMASLSLSGGIGNGIEETNSRAPKKNLKKNRNSTSKLQPPQLTNSSSKPPWKGRQAKNFDPRFLINEDAIMETNCRDSRTTVMIKNIPNKYSQKLLLNMLDNHCIHCNEQIADGDDQPLSSYDFVYLPIDFINKCNVGYGFVNMTSPQATWRLYKAFHLRNWEVFNSRKICEVTYARLQGVEALKEHFKNSKFPCEAEEYMPVVFSPPRDGQLLTEPMPIVGLANLLLLPSTQAVSSSKDSEADDDELDGGDRAEREEENEHHINSVRVNDDGGDDDEYVVAGGSRSFSPPNGGDNGDDDGHQQENE</sequence>
<dbReference type="AlphaFoldDB" id="A0A5J5ASF4"/>
<dbReference type="InterPro" id="IPR012677">
    <property type="entry name" value="Nucleotide-bd_a/b_plait_sf"/>
</dbReference>
<dbReference type="Pfam" id="PF00076">
    <property type="entry name" value="RRM_1"/>
    <property type="match status" value="1"/>
</dbReference>
<feature type="domain" description="RRM" evidence="6">
    <location>
        <begin position="97"/>
        <end position="165"/>
    </location>
</feature>
<dbReference type="InterPro" id="IPR034458">
    <property type="entry name" value="EAR1-like_RRM3"/>
</dbReference>
<feature type="compositionally biased region" description="Basic and acidic residues" evidence="5">
    <location>
        <begin position="628"/>
        <end position="642"/>
    </location>
</feature>
<proteinExistence type="predicted"/>
<evidence type="ECO:0000259" key="6">
    <source>
        <dbReference type="PROSITE" id="PS50102"/>
    </source>
</evidence>
<reference evidence="7 8" key="1">
    <citation type="submission" date="2019-09" db="EMBL/GenBank/DDBJ databases">
        <title>A chromosome-level genome assembly of the Chinese tupelo Nyssa sinensis.</title>
        <authorList>
            <person name="Yang X."/>
            <person name="Kang M."/>
            <person name="Yang Y."/>
            <person name="Xiong H."/>
            <person name="Wang M."/>
            <person name="Zhang Z."/>
            <person name="Wang Z."/>
            <person name="Wu H."/>
            <person name="Ma T."/>
            <person name="Liu J."/>
            <person name="Xi Z."/>
        </authorList>
    </citation>
    <scope>NUCLEOTIDE SEQUENCE [LARGE SCALE GENOMIC DNA]</scope>
    <source>
        <strain evidence="7">J267</strain>
        <tissue evidence="7">Leaf</tissue>
    </source>
</reference>
<feature type="region of interest" description="Disordered" evidence="5">
    <location>
        <begin position="612"/>
        <end position="685"/>
    </location>
</feature>
<keyword evidence="1" id="KW-0677">Repeat</keyword>
<evidence type="ECO:0000256" key="2">
    <source>
        <dbReference type="ARBA" id="ARBA00022884"/>
    </source>
</evidence>
<feature type="compositionally biased region" description="Basic residues" evidence="5">
    <location>
        <begin position="400"/>
        <end position="409"/>
    </location>
</feature>
<feature type="domain" description="RRM" evidence="6">
    <location>
        <begin position="219"/>
        <end position="292"/>
    </location>
</feature>